<feature type="region of interest" description="Disordered" evidence="6">
    <location>
        <begin position="579"/>
        <end position="599"/>
    </location>
</feature>
<dbReference type="PANTHER" id="PTHR37937">
    <property type="entry name" value="CONJUGATIVE TRANSFER: DNA TRANSPORT"/>
    <property type="match status" value="1"/>
</dbReference>
<evidence type="ECO:0000256" key="1">
    <source>
        <dbReference type="ARBA" id="ARBA00004651"/>
    </source>
</evidence>
<keyword evidence="5" id="KW-0472">Membrane</keyword>
<dbReference type="PANTHER" id="PTHR37937:SF1">
    <property type="entry name" value="CONJUGATIVE TRANSFER: DNA TRANSPORT"/>
    <property type="match status" value="1"/>
</dbReference>
<proteinExistence type="predicted"/>
<sequence length="599" mass="67324">MSQHYYFIKVEQPSNHSYFSELPSFITPQLGFMLLLLGGVALLSMDGQKKGKLSTSYWGGKREETIAKNKALKQIKSPERNSAALYIGTPIEVQDNLEMEWLKQGIKVSPKPTAKKTYWFPDMQRGCSVVGGAGSGKTVSVLDRFVQSSFDQGFPTIIYDFKYPAQTSRGFAYALKRGYNARIFAPGYPESDSCNILDFLKDEEDAVAAGQLAQVITKNTDLSGGKGGDKFFEEAGASVTQGVFLLAKAVANKAQKPEMCDLMLASAILSLSNLGKRLELARSENKFNVWTMRPLDQIISVSGSPETEASIIGTAQRTFQYFMKKDFIGAFCGQSTLPLDLDGKQTIFFGLDRNNRDICSPLLAAVLHMIVSRNVSRTIPRNDPLMVFLDEIPTLYLPQLHNWFNENREDGFCGTIAFQNYAQLKQRYGDDLARVIFGGTANKILFNPQEGESNKAFSELLGEFDVNYKTKSRSRGKGSNSRSSSEQIQKRALFEAAQFGKMPTGRAIRISPAHKRNKEAYLPILTDFKLHKPDLEEQKWSESRWHEIRQFMIEQKSDFVSDEARSRQFEERRQLAESMFPLPPELQGGNNKLQNPFDS</sequence>
<comment type="caution">
    <text evidence="8">The sequence shown here is derived from an EMBL/GenBank/DDBJ whole genome shotgun (WGS) entry which is preliminary data.</text>
</comment>
<dbReference type="CDD" id="cd01127">
    <property type="entry name" value="TrwB_TraG_TraD_VirD4"/>
    <property type="match status" value="1"/>
</dbReference>
<dbReference type="Gene3D" id="3.40.50.300">
    <property type="entry name" value="P-loop containing nucleotide triphosphate hydrolases"/>
    <property type="match status" value="1"/>
</dbReference>
<dbReference type="EMBL" id="CAQN01000028">
    <property type="protein sequence ID" value="CCQ64692.1"/>
    <property type="molecule type" value="Genomic_DNA"/>
</dbReference>
<evidence type="ECO:0000256" key="4">
    <source>
        <dbReference type="ARBA" id="ARBA00022989"/>
    </source>
</evidence>
<evidence type="ECO:0000259" key="7">
    <source>
        <dbReference type="Pfam" id="PF12696"/>
    </source>
</evidence>
<dbReference type="GO" id="GO:0005886">
    <property type="term" value="C:plasma membrane"/>
    <property type="evidence" value="ECO:0007669"/>
    <property type="project" value="UniProtKB-SubCell"/>
</dbReference>
<comment type="subcellular location">
    <subcellularLocation>
        <location evidence="1">Cell membrane</location>
        <topology evidence="1">Multi-pass membrane protein</topology>
    </subcellularLocation>
</comment>
<reference evidence="8 9" key="1">
    <citation type="submission" date="2013-01" db="EMBL/GenBank/DDBJ databases">
        <authorList>
            <person name="Bench S."/>
        </authorList>
    </citation>
    <scope>NUCLEOTIDE SEQUENCE [LARGE SCALE GENOMIC DNA]</scope>
    <source>
        <strain evidence="8 9">WH 0402</strain>
    </source>
</reference>
<dbReference type="InterPro" id="IPR032689">
    <property type="entry name" value="TraG-D_C"/>
</dbReference>
<name>T2JJN3_CROWT</name>
<protein>
    <recommendedName>
        <fullName evidence="7">TraD/TraG TraM recognition site domain-containing protein</fullName>
    </recommendedName>
</protein>
<dbReference type="InterPro" id="IPR051539">
    <property type="entry name" value="T4SS-coupling_protein"/>
</dbReference>
<dbReference type="SUPFAM" id="SSF52540">
    <property type="entry name" value="P-loop containing nucleoside triphosphate hydrolases"/>
    <property type="match status" value="1"/>
</dbReference>
<dbReference type="AlphaFoldDB" id="T2JJN3"/>
<dbReference type="Pfam" id="PF12696">
    <property type="entry name" value="TraG-D_C"/>
    <property type="match status" value="1"/>
</dbReference>
<dbReference type="InterPro" id="IPR027417">
    <property type="entry name" value="P-loop_NTPase"/>
</dbReference>
<feature type="compositionally biased region" description="Polar residues" evidence="6">
    <location>
        <begin position="588"/>
        <end position="599"/>
    </location>
</feature>
<evidence type="ECO:0000313" key="8">
    <source>
        <dbReference type="EMBL" id="CCQ64692.1"/>
    </source>
</evidence>
<evidence type="ECO:0000256" key="6">
    <source>
        <dbReference type="SAM" id="MobiDB-lite"/>
    </source>
</evidence>
<evidence type="ECO:0000256" key="5">
    <source>
        <dbReference type="ARBA" id="ARBA00023136"/>
    </source>
</evidence>
<keyword evidence="4" id="KW-1133">Transmembrane helix</keyword>
<feature type="domain" description="TraD/TraG TraM recognition site" evidence="7">
    <location>
        <begin position="384"/>
        <end position="503"/>
    </location>
</feature>
<evidence type="ECO:0000256" key="2">
    <source>
        <dbReference type="ARBA" id="ARBA00022475"/>
    </source>
</evidence>
<dbReference type="RefSeq" id="WP_048322595.1">
    <property type="nucleotide sequence ID" value="NZ_CAQN01000028.1"/>
</dbReference>
<keyword evidence="3" id="KW-0812">Transmembrane</keyword>
<dbReference type="Proteomes" id="UP000018130">
    <property type="component" value="Unassembled WGS sequence"/>
</dbReference>
<keyword evidence="2" id="KW-1003">Cell membrane</keyword>
<accession>T2JJN3</accession>
<evidence type="ECO:0000256" key="3">
    <source>
        <dbReference type="ARBA" id="ARBA00022692"/>
    </source>
</evidence>
<gene>
    <name evidence="8" type="ORF">CWATWH0402_6208</name>
</gene>
<reference evidence="8 9" key="2">
    <citation type="submission" date="2013-09" db="EMBL/GenBank/DDBJ databases">
        <title>Whole genome comparison of six Crocosphaera watsonii strains with differing phenotypes.</title>
        <authorList>
            <person name="Bench S.R."/>
            <person name="Heller P."/>
            <person name="Frank I."/>
            <person name="Arciniega M."/>
            <person name="Shilova I.N."/>
            <person name="Zehr J.P."/>
        </authorList>
    </citation>
    <scope>NUCLEOTIDE SEQUENCE [LARGE SCALE GENOMIC DNA]</scope>
    <source>
        <strain evidence="8 9">WH 0402</strain>
    </source>
</reference>
<evidence type="ECO:0000313" key="9">
    <source>
        <dbReference type="Proteomes" id="UP000018130"/>
    </source>
</evidence>
<organism evidence="8 9">
    <name type="scientific">Crocosphaera watsonii WH 0402</name>
    <dbReference type="NCBI Taxonomy" id="1284629"/>
    <lineage>
        <taxon>Bacteria</taxon>
        <taxon>Bacillati</taxon>
        <taxon>Cyanobacteriota</taxon>
        <taxon>Cyanophyceae</taxon>
        <taxon>Oscillatoriophycideae</taxon>
        <taxon>Chroococcales</taxon>
        <taxon>Aphanothecaceae</taxon>
        <taxon>Crocosphaera</taxon>
    </lineage>
</organism>